<evidence type="ECO:0000313" key="5">
    <source>
        <dbReference type="Proteomes" id="UP000460272"/>
    </source>
</evidence>
<dbReference type="InterPro" id="IPR009057">
    <property type="entry name" value="Homeodomain-like_sf"/>
</dbReference>
<evidence type="ECO:0000313" key="2">
    <source>
        <dbReference type="EMBL" id="TVY99829.1"/>
    </source>
</evidence>
<evidence type="ECO:0000259" key="1">
    <source>
        <dbReference type="Pfam" id="PF13592"/>
    </source>
</evidence>
<gene>
    <name evidence="4" type="ORF">EAS64_07300</name>
    <name evidence="3" type="ORF">EAS64_38775</name>
    <name evidence="2" type="ORF">EAS64_39960</name>
</gene>
<keyword evidence="5" id="KW-1185">Reference proteome</keyword>
<evidence type="ECO:0000313" key="3">
    <source>
        <dbReference type="EMBL" id="TVZ00028.1"/>
    </source>
</evidence>
<protein>
    <submittedName>
        <fullName evidence="2">Transposase</fullName>
    </submittedName>
</protein>
<dbReference type="Pfam" id="PF13592">
    <property type="entry name" value="HTH_33"/>
    <property type="match status" value="1"/>
</dbReference>
<name>A0A6P2BLM2_9ACTN</name>
<dbReference type="OrthoDB" id="8479510at2"/>
<dbReference type="EMBL" id="RPFW01000001">
    <property type="protein sequence ID" value="TVZ07112.1"/>
    <property type="molecule type" value="Genomic_DNA"/>
</dbReference>
<comment type="caution">
    <text evidence="2">The sequence shown here is derived from an EMBL/GenBank/DDBJ whole genome shotgun (WGS) entry which is preliminary data.</text>
</comment>
<evidence type="ECO:0000313" key="4">
    <source>
        <dbReference type="EMBL" id="TVZ07112.1"/>
    </source>
</evidence>
<dbReference type="Proteomes" id="UP000460272">
    <property type="component" value="Unassembled WGS sequence"/>
</dbReference>
<dbReference type="InterPro" id="IPR025959">
    <property type="entry name" value="Winged_HTH_dom"/>
</dbReference>
<dbReference type="EMBL" id="RPFW01000011">
    <property type="protein sequence ID" value="TVY99829.1"/>
    <property type="molecule type" value="Genomic_DNA"/>
</dbReference>
<dbReference type="Pfam" id="PF13384">
    <property type="entry name" value="HTH_23"/>
    <property type="match status" value="1"/>
</dbReference>
<reference evidence="2 5" key="1">
    <citation type="submission" date="2018-11" db="EMBL/GenBank/DDBJ databases">
        <title>Trebonia kvetii gen.nov., sp.nov., a novel acidophilic actinobacterium, and proposal of the new actinobacterial family Treboniaceae fam. nov.</title>
        <authorList>
            <person name="Rapoport D."/>
            <person name="Sagova-Mareckova M."/>
            <person name="Sedlacek I."/>
            <person name="Provaznik J."/>
            <person name="Kralova S."/>
            <person name="Pavlinic D."/>
            <person name="Benes V."/>
            <person name="Kopecky J."/>
        </authorList>
    </citation>
    <scope>NUCLEOTIDE SEQUENCE [LARGE SCALE GENOMIC DNA]</scope>
    <source>
        <strain evidence="2 5">15Tr583</strain>
    </source>
</reference>
<organism evidence="2 5">
    <name type="scientific">Trebonia kvetii</name>
    <dbReference type="NCBI Taxonomy" id="2480626"/>
    <lineage>
        <taxon>Bacteria</taxon>
        <taxon>Bacillati</taxon>
        <taxon>Actinomycetota</taxon>
        <taxon>Actinomycetes</taxon>
        <taxon>Streptosporangiales</taxon>
        <taxon>Treboniaceae</taxon>
        <taxon>Trebonia</taxon>
    </lineage>
</organism>
<dbReference type="SUPFAM" id="SSF46689">
    <property type="entry name" value="Homeodomain-like"/>
    <property type="match status" value="1"/>
</dbReference>
<sequence>MRYPDGGGLTAADRARREQVRLAAAEMIEAGASDGEVARRLRVSRMSANRWRRALAAGGREALASKGAGGAKCKLTEAQVAELEAVLDAGPAACGYEDQCWTLARIADQVWRRFRVEYTLGGVHVLLHRMGWSVQVPARRAAERDEAAVAAWKQETWPVIKGRLSSRAPGWSSRTSPGRV</sequence>
<dbReference type="EMBL" id="RPFW01000010">
    <property type="protein sequence ID" value="TVZ00028.1"/>
    <property type="molecule type" value="Genomic_DNA"/>
</dbReference>
<dbReference type="AlphaFoldDB" id="A0A6P2BLM2"/>
<proteinExistence type="predicted"/>
<accession>A0A6P2BLM2</accession>
<feature type="domain" description="Winged helix-turn helix" evidence="1">
    <location>
        <begin position="97"/>
        <end position="156"/>
    </location>
</feature>